<dbReference type="Proteomes" id="UP000245119">
    <property type="component" value="Linkage Group LG14"/>
</dbReference>
<organism evidence="3 4">
    <name type="scientific">Pomacea canaliculata</name>
    <name type="common">Golden apple snail</name>
    <dbReference type="NCBI Taxonomy" id="400727"/>
    <lineage>
        <taxon>Eukaryota</taxon>
        <taxon>Metazoa</taxon>
        <taxon>Spiralia</taxon>
        <taxon>Lophotrochozoa</taxon>
        <taxon>Mollusca</taxon>
        <taxon>Gastropoda</taxon>
        <taxon>Caenogastropoda</taxon>
        <taxon>Architaenioglossa</taxon>
        <taxon>Ampullarioidea</taxon>
        <taxon>Ampullariidae</taxon>
        <taxon>Pomacea</taxon>
    </lineage>
</organism>
<dbReference type="GO" id="GO:0061709">
    <property type="term" value="P:reticulophagy"/>
    <property type="evidence" value="ECO:0007669"/>
    <property type="project" value="TreeGrafter"/>
</dbReference>
<feature type="region of interest" description="Disordered" evidence="1">
    <location>
        <begin position="347"/>
        <end position="370"/>
    </location>
</feature>
<name>A0A2T7NCI1_POMCA</name>
<dbReference type="PANTHER" id="PTHR34339:SF1">
    <property type="entry name" value="STIMULATOR OF INTERFERON GENES PROTEIN"/>
    <property type="match status" value="1"/>
</dbReference>
<evidence type="ECO:0000259" key="2">
    <source>
        <dbReference type="PROSITE" id="PS50104"/>
    </source>
</evidence>
<dbReference type="GO" id="GO:0045087">
    <property type="term" value="P:innate immune response"/>
    <property type="evidence" value="ECO:0007669"/>
    <property type="project" value="TreeGrafter"/>
</dbReference>
<dbReference type="GO" id="GO:0002218">
    <property type="term" value="P:activation of innate immune response"/>
    <property type="evidence" value="ECO:0007669"/>
    <property type="project" value="InterPro"/>
</dbReference>
<dbReference type="GO" id="GO:0032481">
    <property type="term" value="P:positive regulation of type I interferon production"/>
    <property type="evidence" value="ECO:0007669"/>
    <property type="project" value="InterPro"/>
</dbReference>
<dbReference type="GO" id="GO:0035438">
    <property type="term" value="F:cyclic-di-GMP binding"/>
    <property type="evidence" value="ECO:0007669"/>
    <property type="project" value="TreeGrafter"/>
</dbReference>
<protein>
    <recommendedName>
        <fullName evidence="2">TIR domain-containing protein</fullName>
    </recommendedName>
</protein>
<dbReference type="Pfam" id="PF15009">
    <property type="entry name" value="STING_LBD"/>
    <property type="match status" value="1"/>
</dbReference>
<dbReference type="GO" id="GO:0061507">
    <property type="term" value="F:2',3'-cyclic GMP-AMP binding"/>
    <property type="evidence" value="ECO:0007669"/>
    <property type="project" value="TreeGrafter"/>
</dbReference>
<keyword evidence="4" id="KW-1185">Reference proteome</keyword>
<dbReference type="InterPro" id="IPR035897">
    <property type="entry name" value="Toll_tir_struct_dom_sf"/>
</dbReference>
<dbReference type="GO" id="GO:0005789">
    <property type="term" value="C:endoplasmic reticulum membrane"/>
    <property type="evidence" value="ECO:0007669"/>
    <property type="project" value="TreeGrafter"/>
</dbReference>
<dbReference type="InterPro" id="IPR038623">
    <property type="entry name" value="STING_C_sf"/>
</dbReference>
<dbReference type="InterPro" id="IPR000157">
    <property type="entry name" value="TIR_dom"/>
</dbReference>
<dbReference type="SUPFAM" id="SSF52200">
    <property type="entry name" value="Toll/Interleukin receptor TIR domain"/>
    <property type="match status" value="1"/>
</dbReference>
<dbReference type="GO" id="GO:0016239">
    <property type="term" value="P:positive regulation of macroautophagy"/>
    <property type="evidence" value="ECO:0007669"/>
    <property type="project" value="TreeGrafter"/>
</dbReference>
<dbReference type="Gene3D" id="3.40.50.12100">
    <property type="entry name" value="Stimulator of interferon genes protein"/>
    <property type="match status" value="1"/>
</dbReference>
<dbReference type="EMBL" id="PZQS01000014">
    <property type="protein sequence ID" value="PVD18879.1"/>
    <property type="molecule type" value="Genomic_DNA"/>
</dbReference>
<dbReference type="GO" id="GO:0000045">
    <property type="term" value="P:autophagosome assembly"/>
    <property type="evidence" value="ECO:0007669"/>
    <property type="project" value="TreeGrafter"/>
</dbReference>
<dbReference type="GO" id="GO:0007165">
    <property type="term" value="P:signal transduction"/>
    <property type="evidence" value="ECO:0007669"/>
    <property type="project" value="InterPro"/>
</dbReference>
<dbReference type="Pfam" id="PF13676">
    <property type="entry name" value="TIR_2"/>
    <property type="match status" value="1"/>
</dbReference>
<dbReference type="PROSITE" id="PS50104">
    <property type="entry name" value="TIR"/>
    <property type="match status" value="1"/>
</dbReference>
<evidence type="ECO:0000313" key="4">
    <source>
        <dbReference type="Proteomes" id="UP000245119"/>
    </source>
</evidence>
<sequence length="370" mass="41795">MSSAQRAPRSEGASPLPSTTGVPPTPAVQAQHDVYIAHAREDLQVATRLLRVMEERGFYCYMCERDFPVGDCISDVITDAVRASRHVVAVVSKSFLSEDWYDGHVQAACKSEPDVRNKQSYSTSVLVDVCEKDVPSVLRHLSYVDMRSDPNYVDKLISMLQGPEVRVNELLPVGNLSYGIVYNYYLGYLRFVLPGIQQRIDRWCQKHSNTQCFDARMSRKFYILVPVSCYCPHTLVDAGCAISFSGHVDDLELSRAGSLRRVYRHTVWSITKPNGQVLHFVGEYPSCLNTLYQMEMIRNTGLDSSERQRQREEFVARLRALLASNDHTDSCLLSQHVDAISKPRCTTAQSFTGSRQSSSRGDRHKKHFAS</sequence>
<reference evidence="3 4" key="1">
    <citation type="submission" date="2018-04" db="EMBL/GenBank/DDBJ databases">
        <title>The genome of golden apple snail Pomacea canaliculata provides insight into stress tolerance and invasive adaptation.</title>
        <authorList>
            <person name="Liu C."/>
            <person name="Liu B."/>
            <person name="Ren Y."/>
            <person name="Zhang Y."/>
            <person name="Wang H."/>
            <person name="Li S."/>
            <person name="Jiang F."/>
            <person name="Yin L."/>
            <person name="Zhang G."/>
            <person name="Qian W."/>
            <person name="Fan W."/>
        </authorList>
    </citation>
    <scope>NUCLEOTIDE SEQUENCE [LARGE SCALE GENOMIC DNA]</scope>
    <source>
        <strain evidence="3">SZHN2017</strain>
        <tissue evidence="3">Muscle</tissue>
    </source>
</reference>
<dbReference type="OrthoDB" id="6131175at2759"/>
<gene>
    <name evidence="3" type="ORF">C0Q70_21436</name>
</gene>
<evidence type="ECO:0000313" key="3">
    <source>
        <dbReference type="EMBL" id="PVD18879.1"/>
    </source>
</evidence>
<feature type="compositionally biased region" description="Polar residues" evidence="1">
    <location>
        <begin position="347"/>
        <end position="359"/>
    </location>
</feature>
<feature type="region of interest" description="Disordered" evidence="1">
    <location>
        <begin position="1"/>
        <end position="25"/>
    </location>
</feature>
<dbReference type="SMART" id="SM00255">
    <property type="entry name" value="TIR"/>
    <property type="match status" value="1"/>
</dbReference>
<dbReference type="PANTHER" id="PTHR34339">
    <property type="entry name" value="STIMULATOR OF INTERFERON GENES PROTEIN"/>
    <property type="match status" value="1"/>
</dbReference>
<evidence type="ECO:0000256" key="1">
    <source>
        <dbReference type="SAM" id="MobiDB-lite"/>
    </source>
</evidence>
<dbReference type="Gene3D" id="1.20.5.5200">
    <property type="match status" value="1"/>
</dbReference>
<proteinExistence type="predicted"/>
<dbReference type="STRING" id="400727.A0A2T7NCI1"/>
<dbReference type="InterPro" id="IPR055432">
    <property type="entry name" value="STING_LBD"/>
</dbReference>
<dbReference type="InterPro" id="IPR029158">
    <property type="entry name" value="STING"/>
</dbReference>
<comment type="caution">
    <text evidence="3">The sequence shown here is derived from an EMBL/GenBank/DDBJ whole genome shotgun (WGS) entry which is preliminary data.</text>
</comment>
<accession>A0A2T7NCI1</accession>
<dbReference type="GO" id="GO:0005776">
    <property type="term" value="C:autophagosome"/>
    <property type="evidence" value="ECO:0007669"/>
    <property type="project" value="TreeGrafter"/>
</dbReference>
<feature type="domain" description="TIR" evidence="2">
    <location>
        <begin position="30"/>
        <end position="160"/>
    </location>
</feature>
<dbReference type="Gene3D" id="3.40.50.10140">
    <property type="entry name" value="Toll/interleukin-1 receptor homology (TIR) domain"/>
    <property type="match status" value="1"/>
</dbReference>
<dbReference type="AlphaFoldDB" id="A0A2T7NCI1"/>